<dbReference type="GO" id="GO:0005886">
    <property type="term" value="C:plasma membrane"/>
    <property type="evidence" value="ECO:0007669"/>
    <property type="project" value="TreeGrafter"/>
</dbReference>
<accession>A0A7W6CS42</accession>
<reference evidence="2 3" key="1">
    <citation type="submission" date="2020-08" db="EMBL/GenBank/DDBJ databases">
        <title>Genomic Encyclopedia of Type Strains, Phase IV (KMG-IV): sequencing the most valuable type-strain genomes for metagenomic binning, comparative biology and taxonomic classification.</title>
        <authorList>
            <person name="Goeker M."/>
        </authorList>
    </citation>
    <scope>NUCLEOTIDE SEQUENCE [LARGE SCALE GENOMIC DNA]</scope>
    <source>
        <strain evidence="2 3">DSM 26575</strain>
    </source>
</reference>
<dbReference type="RefSeq" id="WP_183898383.1">
    <property type="nucleotide sequence ID" value="NZ_JACIDW010000001.1"/>
</dbReference>
<gene>
    <name evidence="2" type="ORF">GGQ67_000278</name>
</gene>
<evidence type="ECO:0000256" key="1">
    <source>
        <dbReference type="SAM" id="Phobius"/>
    </source>
</evidence>
<dbReference type="AlphaFoldDB" id="A0A7W6CS42"/>
<feature type="transmembrane region" description="Helical" evidence="1">
    <location>
        <begin position="107"/>
        <end position="125"/>
    </location>
</feature>
<dbReference type="Proteomes" id="UP000582090">
    <property type="component" value="Unassembled WGS sequence"/>
</dbReference>
<evidence type="ECO:0000313" key="2">
    <source>
        <dbReference type="EMBL" id="MBB3962660.1"/>
    </source>
</evidence>
<keyword evidence="3" id="KW-1185">Reference proteome</keyword>
<organism evidence="2 3">
    <name type="scientific">Rhizobium metallidurans</name>
    <dbReference type="NCBI Taxonomy" id="1265931"/>
    <lineage>
        <taxon>Bacteria</taxon>
        <taxon>Pseudomonadati</taxon>
        <taxon>Pseudomonadota</taxon>
        <taxon>Alphaproteobacteria</taxon>
        <taxon>Hyphomicrobiales</taxon>
        <taxon>Rhizobiaceae</taxon>
        <taxon>Rhizobium/Agrobacterium group</taxon>
        <taxon>Rhizobium</taxon>
    </lineage>
</organism>
<dbReference type="InterPro" id="IPR007401">
    <property type="entry name" value="DUF454"/>
</dbReference>
<sequence>MSVKPGRVTSYTLRAGYFVLGILMLVLAFIGALLPLMPTTIFLILAVWCFTRSSPRLEAWVLNHPTFGPTLRAWHDQGAISRRAKAMALTGMAAGYVMFYLAARPGILLALFVGFLIGCCAFYVGSRPLPSAPPSPDANHGAAPEKPGD</sequence>
<comment type="caution">
    <text evidence="2">The sequence shown here is derived from an EMBL/GenBank/DDBJ whole genome shotgun (WGS) entry which is preliminary data.</text>
</comment>
<evidence type="ECO:0008006" key="4">
    <source>
        <dbReference type="Google" id="ProtNLM"/>
    </source>
</evidence>
<dbReference type="EMBL" id="JACIDW010000001">
    <property type="protein sequence ID" value="MBB3962660.1"/>
    <property type="molecule type" value="Genomic_DNA"/>
</dbReference>
<protein>
    <recommendedName>
        <fullName evidence="4">DUF454 domain-containing protein</fullName>
    </recommendedName>
</protein>
<keyword evidence="1" id="KW-0812">Transmembrane</keyword>
<evidence type="ECO:0000313" key="3">
    <source>
        <dbReference type="Proteomes" id="UP000582090"/>
    </source>
</evidence>
<keyword evidence="1" id="KW-1133">Transmembrane helix</keyword>
<proteinExistence type="predicted"/>
<dbReference type="Pfam" id="PF04304">
    <property type="entry name" value="DUF454"/>
    <property type="match status" value="1"/>
</dbReference>
<dbReference type="PANTHER" id="PTHR35813">
    <property type="entry name" value="INNER MEMBRANE PROTEIN YBAN"/>
    <property type="match status" value="1"/>
</dbReference>
<dbReference type="PANTHER" id="PTHR35813:SF1">
    <property type="entry name" value="INNER MEMBRANE PROTEIN YBAN"/>
    <property type="match status" value="1"/>
</dbReference>
<keyword evidence="1" id="KW-0472">Membrane</keyword>
<name>A0A7W6CS42_9HYPH</name>
<feature type="transmembrane region" description="Helical" evidence="1">
    <location>
        <begin position="15"/>
        <end position="48"/>
    </location>
</feature>